<comment type="caution">
    <text evidence="2">The sequence shown here is derived from an EMBL/GenBank/DDBJ whole genome shotgun (WGS) entry which is preliminary data.</text>
</comment>
<dbReference type="Proteomes" id="UP001301958">
    <property type="component" value="Unassembled WGS sequence"/>
</dbReference>
<reference evidence="2" key="1">
    <citation type="journal article" date="2023" name="Mol. Phylogenet. Evol.">
        <title>Genome-scale phylogeny and comparative genomics of the fungal order Sordariales.</title>
        <authorList>
            <person name="Hensen N."/>
            <person name="Bonometti L."/>
            <person name="Westerberg I."/>
            <person name="Brannstrom I.O."/>
            <person name="Guillou S."/>
            <person name="Cros-Aarteil S."/>
            <person name="Calhoun S."/>
            <person name="Haridas S."/>
            <person name="Kuo A."/>
            <person name="Mondo S."/>
            <person name="Pangilinan J."/>
            <person name="Riley R."/>
            <person name="LaButti K."/>
            <person name="Andreopoulos B."/>
            <person name="Lipzen A."/>
            <person name="Chen C."/>
            <person name="Yan M."/>
            <person name="Daum C."/>
            <person name="Ng V."/>
            <person name="Clum A."/>
            <person name="Steindorff A."/>
            <person name="Ohm R.A."/>
            <person name="Martin F."/>
            <person name="Silar P."/>
            <person name="Natvig D.O."/>
            <person name="Lalanne C."/>
            <person name="Gautier V."/>
            <person name="Ament-Velasquez S.L."/>
            <person name="Kruys A."/>
            <person name="Hutchinson M.I."/>
            <person name="Powell A.J."/>
            <person name="Barry K."/>
            <person name="Miller A.N."/>
            <person name="Grigoriev I.V."/>
            <person name="Debuchy R."/>
            <person name="Gladieux P."/>
            <person name="Hiltunen Thoren M."/>
            <person name="Johannesson H."/>
        </authorList>
    </citation>
    <scope>NUCLEOTIDE SEQUENCE</scope>
    <source>
        <strain evidence="2">CBS 990.96</strain>
    </source>
</reference>
<keyword evidence="1" id="KW-0812">Transmembrane</keyword>
<proteinExistence type="predicted"/>
<evidence type="ECO:0000313" key="2">
    <source>
        <dbReference type="EMBL" id="KAK4231773.1"/>
    </source>
</evidence>
<gene>
    <name evidence="2" type="ORF">QBC38DRAFT_203948</name>
</gene>
<feature type="transmembrane region" description="Helical" evidence="1">
    <location>
        <begin position="12"/>
        <end position="32"/>
    </location>
</feature>
<keyword evidence="1" id="KW-0472">Membrane</keyword>
<organism evidence="2 3">
    <name type="scientific">Podospora fimiseda</name>
    <dbReference type="NCBI Taxonomy" id="252190"/>
    <lineage>
        <taxon>Eukaryota</taxon>
        <taxon>Fungi</taxon>
        <taxon>Dikarya</taxon>
        <taxon>Ascomycota</taxon>
        <taxon>Pezizomycotina</taxon>
        <taxon>Sordariomycetes</taxon>
        <taxon>Sordariomycetidae</taxon>
        <taxon>Sordariales</taxon>
        <taxon>Podosporaceae</taxon>
        <taxon>Podospora</taxon>
    </lineage>
</organism>
<evidence type="ECO:0000313" key="3">
    <source>
        <dbReference type="Proteomes" id="UP001301958"/>
    </source>
</evidence>
<keyword evidence="1" id="KW-1133">Transmembrane helix</keyword>
<name>A0AAN7BZF9_9PEZI</name>
<keyword evidence="3" id="KW-1185">Reference proteome</keyword>
<dbReference type="AlphaFoldDB" id="A0AAN7BZF9"/>
<reference evidence="2" key="2">
    <citation type="submission" date="2023-05" db="EMBL/GenBank/DDBJ databases">
        <authorList>
            <consortium name="Lawrence Berkeley National Laboratory"/>
            <person name="Steindorff A."/>
            <person name="Hensen N."/>
            <person name="Bonometti L."/>
            <person name="Westerberg I."/>
            <person name="Brannstrom I.O."/>
            <person name="Guillou S."/>
            <person name="Cros-Aarteil S."/>
            <person name="Calhoun S."/>
            <person name="Haridas S."/>
            <person name="Kuo A."/>
            <person name="Mondo S."/>
            <person name="Pangilinan J."/>
            <person name="Riley R."/>
            <person name="Labutti K."/>
            <person name="Andreopoulos B."/>
            <person name="Lipzen A."/>
            <person name="Chen C."/>
            <person name="Yanf M."/>
            <person name="Daum C."/>
            <person name="Ng V."/>
            <person name="Clum A."/>
            <person name="Ohm R."/>
            <person name="Martin F."/>
            <person name="Silar P."/>
            <person name="Natvig D."/>
            <person name="Lalanne C."/>
            <person name="Gautier V."/>
            <person name="Ament-Velasquez S.L."/>
            <person name="Kruys A."/>
            <person name="Hutchinson M.I."/>
            <person name="Powell A.J."/>
            <person name="Barry K."/>
            <person name="Miller A.N."/>
            <person name="Grigoriev I.V."/>
            <person name="Debuchy R."/>
            <person name="Gladieux P."/>
            <person name="Thoren M.H."/>
            <person name="Johannesson H."/>
        </authorList>
    </citation>
    <scope>NUCLEOTIDE SEQUENCE</scope>
    <source>
        <strain evidence="2">CBS 990.96</strain>
    </source>
</reference>
<protein>
    <submittedName>
        <fullName evidence="2">Uncharacterized protein</fullName>
    </submittedName>
</protein>
<sequence length="103" mass="12170">MFVFVFPMENTLPIVLLFYLPACFMFAIRCFVLQHWGFLPFMGALRKARKYKKSWKVFQATKRRLASHNMGKSFLSATNGWDGRNGSFLCKGSRWEREKQCLF</sequence>
<dbReference type="EMBL" id="MU865291">
    <property type="protein sequence ID" value="KAK4231773.1"/>
    <property type="molecule type" value="Genomic_DNA"/>
</dbReference>
<accession>A0AAN7BZF9</accession>
<evidence type="ECO:0000256" key="1">
    <source>
        <dbReference type="SAM" id="Phobius"/>
    </source>
</evidence>